<evidence type="ECO:0000256" key="1">
    <source>
        <dbReference type="SAM" id="MobiDB-lite"/>
    </source>
</evidence>
<accession>A8YQR2</accession>
<protein>
    <submittedName>
        <fullName evidence="2">Uncharacterized protein</fullName>
    </submittedName>
</protein>
<name>A8YQR2_EDWTA</name>
<organism evidence="2">
    <name type="scientific">Edwardsiella tarda</name>
    <dbReference type="NCBI Taxonomy" id="636"/>
    <lineage>
        <taxon>Bacteria</taxon>
        <taxon>Pseudomonadati</taxon>
        <taxon>Pseudomonadota</taxon>
        <taxon>Gammaproteobacteria</taxon>
        <taxon>Enterobacterales</taxon>
        <taxon>Hafniaceae</taxon>
        <taxon>Edwardsiella</taxon>
    </lineage>
</organism>
<reference evidence="2" key="3">
    <citation type="journal article" date="2007" name="Mol. Microbiol.">
        <title>Dissection of a type VI secretion system in Edwardsiella tarda.</title>
        <authorList>
            <person name="Zheng J."/>
            <person name="Leung K.Y."/>
        </authorList>
    </citation>
    <scope>NUCLEOTIDE SEQUENCE</scope>
    <source>
        <strain evidence="2">PPD130/91</strain>
    </source>
</reference>
<feature type="region of interest" description="Disordered" evidence="1">
    <location>
        <begin position="1"/>
        <end position="55"/>
    </location>
</feature>
<reference evidence="2" key="1">
    <citation type="submission" date="2003-09" db="EMBL/GenBank/DDBJ databases">
        <authorList>
            <person name="Yamada Y.Y."/>
            <person name="Tung S.L."/>
            <person name="Srinivasa Rao P.S."/>
            <person name="Leung K.Y."/>
        </authorList>
    </citation>
    <scope>NUCLEOTIDE SEQUENCE</scope>
    <source>
        <strain evidence="2">PPD130/91</strain>
    </source>
</reference>
<dbReference type="EMBL" id="AY424360">
    <property type="protein sequence ID" value="ABW69078.1"/>
    <property type="molecule type" value="Genomic_DNA"/>
</dbReference>
<sequence length="55" mass="6027">MDGACSAGVWAASRGRVSRGGEMALGRPSPVLPRDRRASHRRHDKNQLPQRDCLS</sequence>
<reference evidence="2" key="2">
    <citation type="journal article" date="2004" name="Mol. Microbiol.">
        <title>Use of proteomics to identify novel virulence determinants that are required for Edwardsiella tarda pathogenesis.</title>
        <authorList>
            <person name="Rao P.S."/>
            <person name="Yamada Y."/>
            <person name="Tan Y.P."/>
            <person name="Leung K.Y."/>
        </authorList>
    </citation>
    <scope>NUCLEOTIDE SEQUENCE</scope>
    <source>
        <strain evidence="2">PPD130/91</strain>
    </source>
</reference>
<proteinExistence type="predicted"/>
<evidence type="ECO:0000313" key="2">
    <source>
        <dbReference type="EMBL" id="ABW69078.1"/>
    </source>
</evidence>
<dbReference type="AlphaFoldDB" id="A8YQR2"/>
<reference evidence="2" key="4">
    <citation type="submission" date="2007-06" db="EMBL/GenBank/DDBJ databases">
        <authorList>
            <person name="Zheng J."/>
            <person name="Leung K.Y."/>
        </authorList>
    </citation>
    <scope>NUCLEOTIDE SEQUENCE</scope>
    <source>
        <strain evidence="2">PPD130/91</strain>
    </source>
</reference>